<dbReference type="AlphaFoldDB" id="A0A6C0HER5"/>
<accession>A0A6C0HER5</accession>
<organism evidence="2">
    <name type="scientific">viral metagenome</name>
    <dbReference type="NCBI Taxonomy" id="1070528"/>
    <lineage>
        <taxon>unclassified sequences</taxon>
        <taxon>metagenomes</taxon>
        <taxon>organismal metagenomes</taxon>
    </lineage>
</organism>
<sequence length="137" mass="16282">MSTLKEKVPNWVPHEKGEAAKYRKNPELYKAQFNAKKAQRLNEIQALEQTQEQKNQQQALMNQLREGQRRINANYERNGIMYPGMVKHESHPMVHDPVFKYHYGQTNNLYGGVKKTRKGRKPRKTRKMQKSNYFYVS</sequence>
<evidence type="ECO:0000313" key="2">
    <source>
        <dbReference type="EMBL" id="QHT78924.1"/>
    </source>
</evidence>
<reference evidence="2" key="1">
    <citation type="journal article" date="2020" name="Nature">
        <title>Giant virus diversity and host interactions through global metagenomics.</title>
        <authorList>
            <person name="Schulz F."/>
            <person name="Roux S."/>
            <person name="Paez-Espino D."/>
            <person name="Jungbluth S."/>
            <person name="Walsh D.A."/>
            <person name="Denef V.J."/>
            <person name="McMahon K.D."/>
            <person name="Konstantinidis K.T."/>
            <person name="Eloe-Fadrosh E.A."/>
            <person name="Kyrpides N.C."/>
            <person name="Woyke T."/>
        </authorList>
    </citation>
    <scope>NUCLEOTIDE SEQUENCE</scope>
    <source>
        <strain evidence="2">GVMAG-M-3300023179-97</strain>
    </source>
</reference>
<evidence type="ECO:0000256" key="1">
    <source>
        <dbReference type="SAM" id="Coils"/>
    </source>
</evidence>
<name>A0A6C0HER5_9ZZZZ</name>
<proteinExistence type="predicted"/>
<protein>
    <submittedName>
        <fullName evidence="2">Uncharacterized protein</fullName>
    </submittedName>
</protein>
<dbReference type="EMBL" id="MN739942">
    <property type="protein sequence ID" value="QHT78924.1"/>
    <property type="molecule type" value="Genomic_DNA"/>
</dbReference>
<feature type="coiled-coil region" evidence="1">
    <location>
        <begin position="30"/>
        <end position="67"/>
    </location>
</feature>
<keyword evidence="1" id="KW-0175">Coiled coil</keyword>